<sequence length="240" mass="27123">MAYELHYWPMLQGRGEFVRLALEEAGAPYIDVARGKGDDGSGLEAMMRILEDSSLCRPPFAPPFLKDGAVVVAQTAAILLYLGPRLGLIGTTEADRIWAHQIQLTIADMVTEVHDTHHPVAVSLTYEEQKPESARRAADFRAHRIPKFFGWFERIIGRNGGHHLVGRTVTYADLSLFQLLDGLLYAFPNATHAALKDHPRLEALHLAIRERPRIFAYLVSERRIPFNEQGIFRRYPELDA</sequence>
<dbReference type="Proteomes" id="UP000245926">
    <property type="component" value="Chromosome"/>
</dbReference>
<reference evidence="4" key="1">
    <citation type="submission" date="2018-05" db="EMBL/GenBank/DDBJ databases">
        <title>Complete Genome Sequence of Methylobacterium sp. 17SD2-17.</title>
        <authorList>
            <person name="Srinivasan S."/>
        </authorList>
    </citation>
    <scope>NUCLEOTIDE SEQUENCE [LARGE SCALE GENOMIC DNA]</scope>
    <source>
        <strain evidence="4">17SD2-17</strain>
    </source>
</reference>
<dbReference type="InterPro" id="IPR050213">
    <property type="entry name" value="GST_superfamily"/>
</dbReference>
<evidence type="ECO:0000259" key="2">
    <source>
        <dbReference type="PROSITE" id="PS50405"/>
    </source>
</evidence>
<dbReference type="Pfam" id="PF14497">
    <property type="entry name" value="GST_C_3"/>
    <property type="match status" value="1"/>
</dbReference>
<dbReference type="SUPFAM" id="SSF52833">
    <property type="entry name" value="Thioredoxin-like"/>
    <property type="match status" value="1"/>
</dbReference>
<dbReference type="CDD" id="cd03192">
    <property type="entry name" value="GST_C_Sigma_like"/>
    <property type="match status" value="1"/>
</dbReference>
<dbReference type="InterPro" id="IPR010987">
    <property type="entry name" value="Glutathione-S-Trfase_C-like"/>
</dbReference>
<evidence type="ECO:0000259" key="1">
    <source>
        <dbReference type="PROSITE" id="PS50404"/>
    </source>
</evidence>
<dbReference type="GO" id="GO:0004364">
    <property type="term" value="F:glutathione transferase activity"/>
    <property type="evidence" value="ECO:0007669"/>
    <property type="project" value="TreeGrafter"/>
</dbReference>
<dbReference type="OrthoDB" id="7203409at2"/>
<keyword evidence="4" id="KW-1185">Reference proteome</keyword>
<dbReference type="Gene3D" id="1.20.1050.10">
    <property type="match status" value="1"/>
</dbReference>
<accession>A0A2U8W7K2</accession>
<dbReference type="EMBL" id="CP029550">
    <property type="protein sequence ID" value="AWN42085.1"/>
    <property type="molecule type" value="Genomic_DNA"/>
</dbReference>
<keyword evidence="3" id="KW-0808">Transferase</keyword>
<dbReference type="RefSeq" id="WP_109891621.1">
    <property type="nucleotide sequence ID" value="NZ_CP029550.1"/>
</dbReference>
<proteinExistence type="predicted"/>
<dbReference type="SUPFAM" id="SSF47616">
    <property type="entry name" value="GST C-terminal domain-like"/>
    <property type="match status" value="1"/>
</dbReference>
<name>A0A2U8W7K2_9HYPH</name>
<organism evidence="3 4">
    <name type="scientific">Methylobacterium durans</name>
    <dbReference type="NCBI Taxonomy" id="2202825"/>
    <lineage>
        <taxon>Bacteria</taxon>
        <taxon>Pseudomonadati</taxon>
        <taxon>Pseudomonadota</taxon>
        <taxon>Alphaproteobacteria</taxon>
        <taxon>Hyphomicrobiales</taxon>
        <taxon>Methylobacteriaceae</taxon>
        <taxon>Methylobacterium</taxon>
    </lineage>
</organism>
<gene>
    <name evidence="3" type="ORF">DK389_18255</name>
</gene>
<feature type="domain" description="GST C-terminal" evidence="2">
    <location>
        <begin position="92"/>
        <end position="226"/>
    </location>
</feature>
<dbReference type="InterPro" id="IPR004045">
    <property type="entry name" value="Glutathione_S-Trfase_N"/>
</dbReference>
<dbReference type="GO" id="GO:0006749">
    <property type="term" value="P:glutathione metabolic process"/>
    <property type="evidence" value="ECO:0007669"/>
    <property type="project" value="TreeGrafter"/>
</dbReference>
<evidence type="ECO:0000313" key="3">
    <source>
        <dbReference type="EMBL" id="AWN42085.1"/>
    </source>
</evidence>
<dbReference type="PROSITE" id="PS50405">
    <property type="entry name" value="GST_CTER"/>
    <property type="match status" value="1"/>
</dbReference>
<dbReference type="Gene3D" id="3.40.30.10">
    <property type="entry name" value="Glutaredoxin"/>
    <property type="match status" value="1"/>
</dbReference>
<dbReference type="InterPro" id="IPR004046">
    <property type="entry name" value="GST_C"/>
</dbReference>
<dbReference type="AlphaFoldDB" id="A0A2U8W7K2"/>
<feature type="domain" description="GST N-terminal" evidence="1">
    <location>
        <begin position="1"/>
        <end position="90"/>
    </location>
</feature>
<dbReference type="PANTHER" id="PTHR11571:SF263">
    <property type="entry name" value="GLUTATHIONE S-TRANSFERASE"/>
    <property type="match status" value="1"/>
</dbReference>
<protein>
    <submittedName>
        <fullName evidence="3">Glutathione S-transferase</fullName>
    </submittedName>
</protein>
<dbReference type="InterPro" id="IPR036249">
    <property type="entry name" value="Thioredoxin-like_sf"/>
</dbReference>
<evidence type="ECO:0000313" key="4">
    <source>
        <dbReference type="Proteomes" id="UP000245926"/>
    </source>
</evidence>
<dbReference type="KEGG" id="mets:DK389_18255"/>
<dbReference type="PROSITE" id="PS50404">
    <property type="entry name" value="GST_NTER"/>
    <property type="match status" value="1"/>
</dbReference>
<dbReference type="InterPro" id="IPR036282">
    <property type="entry name" value="Glutathione-S-Trfase_C_sf"/>
</dbReference>
<dbReference type="PANTHER" id="PTHR11571">
    <property type="entry name" value="GLUTATHIONE S-TRANSFERASE"/>
    <property type="match status" value="1"/>
</dbReference>
<dbReference type="CDD" id="cd03039">
    <property type="entry name" value="GST_N_Sigma_like"/>
    <property type="match status" value="1"/>
</dbReference>